<dbReference type="KEGG" id="hdf:AArcSl_0214"/>
<dbReference type="EMBL" id="CP025066">
    <property type="protein sequence ID" value="AUX07869.1"/>
    <property type="molecule type" value="Genomic_DNA"/>
</dbReference>
<proteinExistence type="predicted"/>
<keyword evidence="2" id="KW-1185">Reference proteome</keyword>
<protein>
    <submittedName>
        <fullName evidence="1">Uncharacterized protein</fullName>
    </submittedName>
</protein>
<evidence type="ECO:0000313" key="1">
    <source>
        <dbReference type="EMBL" id="AUX07869.1"/>
    </source>
</evidence>
<dbReference type="Proteomes" id="UP000263012">
    <property type="component" value="Chromosome"/>
</dbReference>
<accession>A0A343TFJ7</accession>
<sequence length="57" mass="6429">MGVRGALPYQCVPIIPLWCRYIGSYLGVISTIVDIDRIEQTSVVSQPTYRRTPFARA</sequence>
<name>A0A343TFJ7_9EURY</name>
<dbReference type="AlphaFoldDB" id="A0A343TFJ7"/>
<reference evidence="2" key="1">
    <citation type="submission" date="2017-11" db="EMBL/GenBank/DDBJ databases">
        <title>Phenotypic and genomic properties of facultatively anaerobic sulfur-reducing natronoarchaea from hypersaline soda lakes.</title>
        <authorList>
            <person name="Sorokin D.Y."/>
            <person name="Kublanov I.V."/>
            <person name="Roman P."/>
            <person name="Sinninghe Damste J.S."/>
            <person name="Golyshin P.N."/>
            <person name="Rojo D."/>
            <person name="Ciordia S."/>
            <person name="Mena M.D.C."/>
            <person name="Ferrer M."/>
            <person name="Messina E."/>
            <person name="Smedile F."/>
            <person name="La Spada G."/>
            <person name="La Cono V."/>
            <person name="Yakimov M.M."/>
        </authorList>
    </citation>
    <scope>NUCLEOTIDE SEQUENCE [LARGE SCALE GENOMIC DNA]</scope>
    <source>
        <strain evidence="2">AArc-Sl</strain>
    </source>
</reference>
<evidence type="ECO:0000313" key="2">
    <source>
        <dbReference type="Proteomes" id="UP000263012"/>
    </source>
</evidence>
<organism evidence="1 2">
    <name type="scientific">Halalkaliarchaeum desulfuricum</name>
    <dbReference type="NCBI Taxonomy" id="2055893"/>
    <lineage>
        <taxon>Archaea</taxon>
        <taxon>Methanobacteriati</taxon>
        <taxon>Methanobacteriota</taxon>
        <taxon>Stenosarchaea group</taxon>
        <taxon>Halobacteria</taxon>
        <taxon>Halobacteriales</taxon>
        <taxon>Haloferacaceae</taxon>
        <taxon>Halalkaliarchaeum</taxon>
    </lineage>
</organism>
<gene>
    <name evidence="1" type="ORF">AArcSl_0214</name>
</gene>